<dbReference type="CDD" id="cd07823">
    <property type="entry name" value="SRPBCC_5"/>
    <property type="match status" value="1"/>
</dbReference>
<dbReference type="OrthoDB" id="9808623at2"/>
<dbReference type="PANTHER" id="PTHR38588:SF1">
    <property type="entry name" value="BLL0334 PROTEIN"/>
    <property type="match status" value="1"/>
</dbReference>
<dbReference type="RefSeq" id="WP_143914749.1">
    <property type="nucleotide sequence ID" value="NZ_VLNT01000024.1"/>
</dbReference>
<keyword evidence="1" id="KW-0472">Membrane</keyword>
<name>A0A554RMC8_9ACTN</name>
<dbReference type="Proteomes" id="UP000316988">
    <property type="component" value="Unassembled WGS sequence"/>
</dbReference>
<keyword evidence="3" id="KW-1185">Reference proteome</keyword>
<feature type="transmembrane region" description="Helical" evidence="1">
    <location>
        <begin position="187"/>
        <end position="205"/>
    </location>
</feature>
<proteinExistence type="predicted"/>
<dbReference type="InterPro" id="IPR010419">
    <property type="entry name" value="CO_DH_gsu"/>
</dbReference>
<dbReference type="EMBL" id="VLNT01000024">
    <property type="protein sequence ID" value="TSD55276.1"/>
    <property type="molecule type" value="Genomic_DNA"/>
</dbReference>
<dbReference type="SUPFAM" id="SSF55961">
    <property type="entry name" value="Bet v1-like"/>
    <property type="match status" value="1"/>
</dbReference>
<gene>
    <name evidence="2" type="ORF">FNM00_17080</name>
</gene>
<reference evidence="2 3" key="1">
    <citation type="submission" date="2019-07" db="EMBL/GenBank/DDBJ databases">
        <authorList>
            <person name="Zhao L.H."/>
        </authorList>
    </citation>
    <scope>NUCLEOTIDE SEQUENCE [LARGE SCALE GENOMIC DNA]</scope>
    <source>
        <strain evidence="2 3">Co35</strain>
    </source>
</reference>
<evidence type="ECO:0000313" key="3">
    <source>
        <dbReference type="Proteomes" id="UP000316988"/>
    </source>
</evidence>
<protein>
    <submittedName>
        <fullName evidence="2">Carbon monoxide dehydrogenase</fullName>
    </submittedName>
</protein>
<evidence type="ECO:0000313" key="2">
    <source>
        <dbReference type="EMBL" id="TSD55276.1"/>
    </source>
</evidence>
<dbReference type="Pfam" id="PF06240">
    <property type="entry name" value="COXG"/>
    <property type="match status" value="1"/>
</dbReference>
<dbReference type="InterPro" id="IPR023393">
    <property type="entry name" value="START-like_dom_sf"/>
</dbReference>
<sequence>MIELRHEFRVDLPINEAWAVLTDLPRVAKCMRGAALEDVVDGEYRGGLSTRIGPVSATFRGVATFQELDEVTRRAVVDARGREAKGSGSANALVTMELKPDGEGTVVHVTTELAVSGKMAQFGRSMMTEVSNSLVEDFTKNLEKMIAAPDDSATVSGTSDAGYSDASHSDDQFDVLSTIALPMLRRAAVPAVAAFVGLCVGLLFGRGRRRRAQLVSPSPMFQPYPSARYNSPEW</sequence>
<comment type="caution">
    <text evidence="2">The sequence shown here is derived from an EMBL/GenBank/DDBJ whole genome shotgun (WGS) entry which is preliminary data.</text>
</comment>
<keyword evidence="1" id="KW-0812">Transmembrane</keyword>
<organism evidence="2 3">
    <name type="scientific">Aeromicrobium piscarium</name>
    <dbReference type="NCBI Taxonomy" id="2590901"/>
    <lineage>
        <taxon>Bacteria</taxon>
        <taxon>Bacillati</taxon>
        <taxon>Actinomycetota</taxon>
        <taxon>Actinomycetes</taxon>
        <taxon>Propionibacteriales</taxon>
        <taxon>Nocardioidaceae</taxon>
        <taxon>Aeromicrobium</taxon>
    </lineage>
</organism>
<accession>A0A554RMC8</accession>
<dbReference type="Gene3D" id="3.30.530.20">
    <property type="match status" value="1"/>
</dbReference>
<dbReference type="AlphaFoldDB" id="A0A554RMC8"/>
<dbReference type="PANTHER" id="PTHR38588">
    <property type="entry name" value="BLL0334 PROTEIN"/>
    <property type="match status" value="1"/>
</dbReference>
<evidence type="ECO:0000256" key="1">
    <source>
        <dbReference type="SAM" id="Phobius"/>
    </source>
</evidence>
<keyword evidence="1" id="KW-1133">Transmembrane helix</keyword>